<evidence type="ECO:0000256" key="5">
    <source>
        <dbReference type="PIRSR" id="PIRSR600101-2"/>
    </source>
</evidence>
<dbReference type="GO" id="GO:0006750">
    <property type="term" value="P:glutathione biosynthetic process"/>
    <property type="evidence" value="ECO:0007669"/>
    <property type="project" value="UniProtKB-KW"/>
</dbReference>
<keyword evidence="6" id="KW-0865">Zymogen</keyword>
<keyword evidence="8" id="KW-1185">Reference proteome</keyword>
<name>A0A562BK82_9BURK</name>
<comment type="PTM">
    <text evidence="6">Cleaved by autocatalysis into a large and a small subunit.</text>
</comment>
<gene>
    <name evidence="7" type="ORF">L602_002400000400</name>
</gene>
<dbReference type="InterPro" id="IPR052896">
    <property type="entry name" value="GGT-like_enzyme"/>
</dbReference>
<comment type="catalytic activity">
    <reaction evidence="2 6">
        <text>glutathione + H2O = L-cysteinylglycine + L-glutamate</text>
        <dbReference type="Rhea" id="RHEA:28807"/>
        <dbReference type="ChEBI" id="CHEBI:15377"/>
        <dbReference type="ChEBI" id="CHEBI:29985"/>
        <dbReference type="ChEBI" id="CHEBI:57925"/>
        <dbReference type="ChEBI" id="CHEBI:61694"/>
        <dbReference type="EC" id="3.4.19.13"/>
    </reaction>
</comment>
<keyword evidence="6" id="KW-0317">Glutathione biosynthesis</keyword>
<evidence type="ECO:0000256" key="6">
    <source>
        <dbReference type="RuleBase" id="RU368036"/>
    </source>
</evidence>
<comment type="catalytic activity">
    <reaction evidence="1 6">
        <text>an S-substituted glutathione + H2O = an S-substituted L-cysteinylglycine + L-glutamate</text>
        <dbReference type="Rhea" id="RHEA:59468"/>
        <dbReference type="ChEBI" id="CHEBI:15377"/>
        <dbReference type="ChEBI" id="CHEBI:29985"/>
        <dbReference type="ChEBI" id="CHEBI:90779"/>
        <dbReference type="ChEBI" id="CHEBI:143103"/>
        <dbReference type="EC" id="3.4.19.13"/>
    </reaction>
</comment>
<sequence>MRMQDFESPGRSSVMARNGMAATSHPASTMAAIQVLDGGGNAMDAAVAACAVQCVVEPGSTGIGGDCFALYAKGGAADVVAYNGSGWAPSGISPAALKEKGVTSLMRPTPHGITVPGAIDAWDRLIRDHGSMPLADVLKPAIRHAEEGYAITPRVARDWALGEPLMLRNEHAARVMLPGGKAPRAGTVHRQPELAATLRRIGREGRDAFYRGAIAEETVRYLQSLGGFHTEADFAEYRGEYVTPIRTRFRGYDIHECPPNGQGVIALLILNILSGFPAEGDPLSTDRLHLEIEATRLAYAARDEVLCDPDFSPVDVERLLSPEYADELRARIDPRRASEVAPVVGMPEHLDTVYITVVDKDRNCASFINSLFYGFGSGIMTPTTGILLHNRGQSFSLFEGHPNVIAPRKRPLHTIIPGMATRDGKAALSFGVMGGHYQAMGHAHLLSKVLDYGMDLQDAVSLPRVFPTPGSNAVEVERTVPPAVIAELRARGFEIRDRTRPIGGAQVIRIDWEHSVLTGASDHRKDGCAIGL</sequence>
<organism evidence="7 8">
    <name type="scientific">Cupriavidus gilardii J11</name>
    <dbReference type="NCBI Taxonomy" id="936133"/>
    <lineage>
        <taxon>Bacteria</taxon>
        <taxon>Pseudomonadati</taxon>
        <taxon>Pseudomonadota</taxon>
        <taxon>Betaproteobacteria</taxon>
        <taxon>Burkholderiales</taxon>
        <taxon>Burkholderiaceae</taxon>
        <taxon>Cupriavidus</taxon>
    </lineage>
</organism>
<accession>A0A562BK82</accession>
<dbReference type="PRINTS" id="PR01210">
    <property type="entry name" value="GGTRANSPTASE"/>
</dbReference>
<dbReference type="NCBIfam" id="TIGR00066">
    <property type="entry name" value="g_glut_trans"/>
    <property type="match status" value="1"/>
</dbReference>
<keyword evidence="6" id="KW-0808">Transferase</keyword>
<dbReference type="GO" id="GO:0103068">
    <property type="term" value="F:leukotriene C4 gamma-glutamyl transferase activity"/>
    <property type="evidence" value="ECO:0007669"/>
    <property type="project" value="UniProtKB-EC"/>
</dbReference>
<dbReference type="SUPFAM" id="SSF56235">
    <property type="entry name" value="N-terminal nucleophile aminohydrolases (Ntn hydrolases)"/>
    <property type="match status" value="1"/>
</dbReference>
<dbReference type="Gene3D" id="1.10.246.130">
    <property type="match status" value="1"/>
</dbReference>
<dbReference type="InterPro" id="IPR000101">
    <property type="entry name" value="GGT_peptidase"/>
</dbReference>
<dbReference type="Proteomes" id="UP000318141">
    <property type="component" value="Unassembled WGS sequence"/>
</dbReference>
<dbReference type="EC" id="3.4.19.13" evidence="6"/>
<comment type="pathway">
    <text evidence="6">Sulfur metabolism; glutathione metabolism.</text>
</comment>
<evidence type="ECO:0000256" key="1">
    <source>
        <dbReference type="ARBA" id="ARBA00001049"/>
    </source>
</evidence>
<evidence type="ECO:0000313" key="7">
    <source>
        <dbReference type="EMBL" id="TWG85594.1"/>
    </source>
</evidence>
<dbReference type="GO" id="GO:0036374">
    <property type="term" value="F:glutathione hydrolase activity"/>
    <property type="evidence" value="ECO:0007669"/>
    <property type="project" value="UniProtKB-UniRule"/>
</dbReference>
<comment type="catalytic activity">
    <reaction evidence="3 6">
        <text>an N-terminal (5-L-glutamyl)-[peptide] + an alpha-amino acid = 5-L-glutamyl amino acid + an N-terminal L-alpha-aminoacyl-[peptide]</text>
        <dbReference type="Rhea" id="RHEA:23904"/>
        <dbReference type="Rhea" id="RHEA-COMP:9780"/>
        <dbReference type="Rhea" id="RHEA-COMP:9795"/>
        <dbReference type="ChEBI" id="CHEBI:77644"/>
        <dbReference type="ChEBI" id="CHEBI:78597"/>
        <dbReference type="ChEBI" id="CHEBI:78599"/>
        <dbReference type="ChEBI" id="CHEBI:78608"/>
        <dbReference type="EC" id="2.3.2.2"/>
    </reaction>
</comment>
<reference evidence="7 8" key="1">
    <citation type="submission" date="2019-07" db="EMBL/GenBank/DDBJ databases">
        <title>Genome sequencing of lignin-degrading bacterial isolates.</title>
        <authorList>
            <person name="Gladden J."/>
        </authorList>
    </citation>
    <scope>NUCLEOTIDE SEQUENCE [LARGE SCALE GENOMIC DNA]</scope>
    <source>
        <strain evidence="7 8">J11</strain>
    </source>
</reference>
<dbReference type="UniPathway" id="UPA00204"/>
<dbReference type="InterPro" id="IPR043137">
    <property type="entry name" value="GGT_ssub_C"/>
</dbReference>
<evidence type="ECO:0000256" key="2">
    <source>
        <dbReference type="ARBA" id="ARBA00001089"/>
    </source>
</evidence>
<comment type="subunit">
    <text evidence="6">This enzyme consists of two polypeptide chains, which are synthesized in precursor form from a single polypeptide.</text>
</comment>
<feature type="binding site" evidence="5">
    <location>
        <position position="435"/>
    </location>
    <ligand>
        <name>L-glutamate</name>
        <dbReference type="ChEBI" id="CHEBI:29985"/>
    </ligand>
</feature>
<evidence type="ECO:0000313" key="8">
    <source>
        <dbReference type="Proteomes" id="UP000318141"/>
    </source>
</evidence>
<dbReference type="Gene3D" id="3.60.20.40">
    <property type="match status" value="1"/>
</dbReference>
<dbReference type="PANTHER" id="PTHR43881:SF1">
    <property type="entry name" value="GAMMA-GLUTAMYLTRANSPEPTIDASE (AFU_ORTHOLOGUE AFUA_4G13580)"/>
    <property type="match status" value="1"/>
</dbReference>
<dbReference type="PANTHER" id="PTHR43881">
    <property type="entry name" value="GAMMA-GLUTAMYLTRANSPEPTIDASE (AFU_ORTHOLOGUE AFUA_4G13580)"/>
    <property type="match status" value="1"/>
</dbReference>
<dbReference type="GO" id="GO:0006751">
    <property type="term" value="P:glutathione catabolic process"/>
    <property type="evidence" value="ECO:0007669"/>
    <property type="project" value="UniProtKB-UniRule"/>
</dbReference>
<keyword evidence="6" id="KW-0012">Acyltransferase</keyword>
<comment type="similarity">
    <text evidence="6">Belongs to the gamma-glutamyltransferase family.</text>
</comment>
<protein>
    <recommendedName>
        <fullName evidence="6">Glutathione hydrolase proenzyme</fullName>
        <ecNumber evidence="6">2.3.2.2</ecNumber>
        <ecNumber evidence="6">3.4.19.13</ecNumber>
    </recommendedName>
    <component>
        <recommendedName>
            <fullName evidence="6">Glutathione hydrolase large chain</fullName>
        </recommendedName>
    </component>
    <component>
        <recommendedName>
            <fullName evidence="6">Glutathione hydrolase small chain</fullName>
        </recommendedName>
    </component>
</protein>
<proteinExistence type="inferred from homology"/>
<dbReference type="Pfam" id="PF01019">
    <property type="entry name" value="G_glu_transpept"/>
    <property type="match status" value="1"/>
</dbReference>
<evidence type="ECO:0000256" key="3">
    <source>
        <dbReference type="ARBA" id="ARBA00047417"/>
    </source>
</evidence>
<dbReference type="InterPro" id="IPR029055">
    <property type="entry name" value="Ntn_hydrolases_N"/>
</dbReference>
<evidence type="ECO:0000256" key="4">
    <source>
        <dbReference type="PIRSR" id="PIRSR600101-1"/>
    </source>
</evidence>
<keyword evidence="6 7" id="KW-0378">Hydrolase</keyword>
<feature type="active site" description="Nucleophile" evidence="4">
    <location>
        <position position="352"/>
    </location>
</feature>
<dbReference type="InterPro" id="IPR043138">
    <property type="entry name" value="GGT_lsub"/>
</dbReference>
<dbReference type="EC" id="2.3.2.2" evidence="6"/>
<comment type="caution">
    <text evidence="7">The sequence shown here is derived from an EMBL/GenBank/DDBJ whole genome shotgun (WGS) entry which is preliminary data.</text>
</comment>
<dbReference type="AlphaFoldDB" id="A0A562BK82"/>
<dbReference type="EMBL" id="VLJN01000017">
    <property type="protein sequence ID" value="TWG85594.1"/>
    <property type="molecule type" value="Genomic_DNA"/>
</dbReference>